<keyword evidence="1" id="KW-0547">Nucleotide-binding</keyword>
<feature type="region of interest" description="Disordered" evidence="2">
    <location>
        <begin position="333"/>
        <end position="425"/>
    </location>
</feature>
<dbReference type="GeneID" id="17358875"/>
<dbReference type="OrthoDB" id="515161at2759"/>
<proteinExistence type="predicted"/>
<dbReference type="GO" id="GO:0005524">
    <property type="term" value="F:ATP binding"/>
    <property type="evidence" value="ECO:0007669"/>
    <property type="project" value="UniProtKB-UniRule"/>
</dbReference>
<feature type="compositionally biased region" description="Low complexity" evidence="2">
    <location>
        <begin position="336"/>
        <end position="385"/>
    </location>
</feature>
<dbReference type="STRING" id="554065.E1Z4Q8"/>
<dbReference type="eggNOG" id="KOG0192">
    <property type="taxonomic scope" value="Eukaryota"/>
</dbReference>
<feature type="compositionally biased region" description="Low complexity" evidence="2">
    <location>
        <begin position="407"/>
        <end position="425"/>
    </location>
</feature>
<dbReference type="Gene3D" id="1.10.510.10">
    <property type="entry name" value="Transferase(Phosphotransferase) domain 1"/>
    <property type="match status" value="1"/>
</dbReference>
<organism evidence="5">
    <name type="scientific">Chlorella variabilis</name>
    <name type="common">Green alga</name>
    <dbReference type="NCBI Taxonomy" id="554065"/>
    <lineage>
        <taxon>Eukaryota</taxon>
        <taxon>Viridiplantae</taxon>
        <taxon>Chlorophyta</taxon>
        <taxon>core chlorophytes</taxon>
        <taxon>Trebouxiophyceae</taxon>
        <taxon>Chlorellales</taxon>
        <taxon>Chlorellaceae</taxon>
        <taxon>Chlorella clade</taxon>
        <taxon>Chlorella</taxon>
    </lineage>
</organism>
<dbReference type="PROSITE" id="PS00109">
    <property type="entry name" value="PROTEIN_KINASE_TYR"/>
    <property type="match status" value="1"/>
</dbReference>
<feature type="binding site" evidence="1">
    <location>
        <position position="263"/>
    </location>
    <ligand>
        <name>ATP</name>
        <dbReference type="ChEBI" id="CHEBI:30616"/>
    </ligand>
</feature>
<evidence type="ECO:0000313" key="5">
    <source>
        <dbReference type="Proteomes" id="UP000008141"/>
    </source>
</evidence>
<keyword evidence="5" id="KW-1185">Reference proteome</keyword>
<dbReference type="AlphaFoldDB" id="E1Z4Q8"/>
<protein>
    <recommendedName>
        <fullName evidence="3">Protein kinase domain-containing protein</fullName>
    </recommendedName>
</protein>
<dbReference type="InterPro" id="IPR051681">
    <property type="entry name" value="Ser/Thr_Kinases-Pseudokinases"/>
</dbReference>
<name>E1Z4Q8_CHLVA</name>
<evidence type="ECO:0000259" key="3">
    <source>
        <dbReference type="PROSITE" id="PS50011"/>
    </source>
</evidence>
<evidence type="ECO:0000313" key="4">
    <source>
        <dbReference type="EMBL" id="EFN59392.1"/>
    </source>
</evidence>
<gene>
    <name evidence="4" type="ORF">CHLNCDRAFT_137878</name>
</gene>
<dbReference type="SUPFAM" id="SSF56112">
    <property type="entry name" value="Protein kinase-like (PK-like)"/>
    <property type="match status" value="1"/>
</dbReference>
<dbReference type="PANTHER" id="PTHR44329">
    <property type="entry name" value="SERINE/THREONINE-PROTEIN KINASE TNNI3K-RELATED"/>
    <property type="match status" value="1"/>
</dbReference>
<feature type="domain" description="Protein kinase" evidence="3">
    <location>
        <begin position="236"/>
        <end position="637"/>
    </location>
</feature>
<dbReference type="KEGG" id="cvr:CHLNCDRAFT_137878"/>
<dbReference type="Pfam" id="PF00069">
    <property type="entry name" value="Pkinase"/>
    <property type="match status" value="1"/>
</dbReference>
<dbReference type="PROSITE" id="PS00107">
    <property type="entry name" value="PROTEIN_KINASE_ATP"/>
    <property type="match status" value="1"/>
</dbReference>
<dbReference type="PROSITE" id="PS50011">
    <property type="entry name" value="PROTEIN_KINASE_DOM"/>
    <property type="match status" value="1"/>
</dbReference>
<dbReference type="RefSeq" id="XP_005851494.1">
    <property type="nucleotide sequence ID" value="XM_005851432.1"/>
</dbReference>
<reference evidence="4 5" key="1">
    <citation type="journal article" date="2010" name="Plant Cell">
        <title>The Chlorella variabilis NC64A genome reveals adaptation to photosymbiosis, coevolution with viruses, and cryptic sex.</title>
        <authorList>
            <person name="Blanc G."/>
            <person name="Duncan G."/>
            <person name="Agarkova I."/>
            <person name="Borodovsky M."/>
            <person name="Gurnon J."/>
            <person name="Kuo A."/>
            <person name="Lindquist E."/>
            <person name="Lucas S."/>
            <person name="Pangilinan J."/>
            <person name="Polle J."/>
            <person name="Salamov A."/>
            <person name="Terry A."/>
            <person name="Yamada T."/>
            <person name="Dunigan D.D."/>
            <person name="Grigoriev I.V."/>
            <person name="Claverie J.M."/>
            <person name="Van Etten J.L."/>
        </authorList>
    </citation>
    <scope>NUCLEOTIDE SEQUENCE [LARGE SCALE GENOMIC DNA]</scope>
    <source>
        <strain evidence="4 5">NC64A</strain>
    </source>
</reference>
<dbReference type="InterPro" id="IPR000719">
    <property type="entry name" value="Prot_kinase_dom"/>
</dbReference>
<dbReference type="InParanoid" id="E1Z4Q8"/>
<dbReference type="PANTHER" id="PTHR44329:SF214">
    <property type="entry name" value="PROTEIN KINASE DOMAIN-CONTAINING PROTEIN"/>
    <property type="match status" value="1"/>
</dbReference>
<dbReference type="GO" id="GO:0004674">
    <property type="term" value="F:protein serine/threonine kinase activity"/>
    <property type="evidence" value="ECO:0007669"/>
    <property type="project" value="TreeGrafter"/>
</dbReference>
<dbReference type="InterPro" id="IPR011009">
    <property type="entry name" value="Kinase-like_dom_sf"/>
</dbReference>
<dbReference type="InterPro" id="IPR017441">
    <property type="entry name" value="Protein_kinase_ATP_BS"/>
</dbReference>
<dbReference type="OMA" id="CARDEAP"/>
<keyword evidence="1" id="KW-0067">ATP-binding</keyword>
<dbReference type="Proteomes" id="UP000008141">
    <property type="component" value="Unassembled WGS sequence"/>
</dbReference>
<accession>E1Z4Q8</accession>
<sequence>MPGPRAVAIRVSSVGELHAALLNGDVSEVEVVPNARPGAWNFSTAYWPSQVLERVVTVVTVSGKDGRGAQPPHLDVSRLTELVVVRAPGSLVPVLPLLCFAAGADNGSIVVLGGAACTHVAQSPATGWPLRSAYWATWRTDWSQLDDRTVRVEDTGEISSVPHGVHWRTLDTTPRCARDEAPGGGGARPSDAQLMAAMAATLLASLAVLYYGLNHNVVYVSREESPEVAVARSKGIILQALIGQGTFGHVYRGLYLGQTVAIKVIEFPTFERRAAAQVARECAHALACCHPSIVECLHHCTVTVRTQLGRGLAQAAPAAREQELAYADEELMRAHAAQQQAQQQAQGQAPAAGQPSTASAPHQPATAPLAGAAAAAALPRRGPAAAGPPSPSSASLGPEGAVRHPAARSTASTCSTASTSSSTSSSASVEGFMALLVMEHCSLGSVHRAIAAGRFFQDRRGRVPNLDWVCRTARDVAQGLAYLHDSLHIVHRDVSTNNVLLAPDASDPRGFRARLSDFGLSTVLRNCQTHKTSQLKGTVDFMAPEIFVSGEIRFAVDIYALGIMVYWMCKGEGPFTGMAPFQVVGRKLEELHTRRLLLLPATMPADLRRLVWDCCHHDPRQRPSAAQVADRLTHIIQKQAEERTRQQSMAV</sequence>
<dbReference type="Gene3D" id="3.30.200.20">
    <property type="entry name" value="Phosphorylase Kinase, domain 1"/>
    <property type="match status" value="1"/>
</dbReference>
<dbReference type="EMBL" id="GL433836">
    <property type="protein sequence ID" value="EFN59392.1"/>
    <property type="molecule type" value="Genomic_DNA"/>
</dbReference>
<dbReference type="InterPro" id="IPR008266">
    <property type="entry name" value="Tyr_kinase_AS"/>
</dbReference>
<evidence type="ECO:0000256" key="2">
    <source>
        <dbReference type="SAM" id="MobiDB-lite"/>
    </source>
</evidence>
<evidence type="ECO:0000256" key="1">
    <source>
        <dbReference type="PROSITE-ProRule" id="PRU10141"/>
    </source>
</evidence>